<reference evidence="2 3" key="1">
    <citation type="journal article" date="2018" name="Proc. R. Soc. B">
        <title>A non-coding region near Follistatin controls head colour polymorphism in the Gouldian finch.</title>
        <authorList>
            <person name="Toomey M.B."/>
            <person name="Marques C.I."/>
            <person name="Andrade P."/>
            <person name="Araujo P.M."/>
            <person name="Sabatino S."/>
            <person name="Gazda M.A."/>
            <person name="Afonso S."/>
            <person name="Lopes R.J."/>
            <person name="Corbo J.C."/>
            <person name="Carneiro M."/>
        </authorList>
    </citation>
    <scope>NUCLEOTIDE SEQUENCE [LARGE SCALE GENOMIC DNA]</scope>
    <source>
        <strain evidence="2">Red01</strain>
        <tissue evidence="2">Muscle</tissue>
    </source>
</reference>
<dbReference type="EMBL" id="QUSF01000061">
    <property type="protein sequence ID" value="RLV97321.1"/>
    <property type="molecule type" value="Genomic_DNA"/>
</dbReference>
<protein>
    <submittedName>
        <fullName evidence="2">Uncharacterized protein</fullName>
    </submittedName>
</protein>
<proteinExistence type="predicted"/>
<evidence type="ECO:0000313" key="3">
    <source>
        <dbReference type="Proteomes" id="UP000276834"/>
    </source>
</evidence>
<feature type="region of interest" description="Disordered" evidence="1">
    <location>
        <begin position="1"/>
        <end position="21"/>
    </location>
</feature>
<evidence type="ECO:0000313" key="2">
    <source>
        <dbReference type="EMBL" id="RLV97321.1"/>
    </source>
</evidence>
<organism evidence="2 3">
    <name type="scientific">Chloebia gouldiae</name>
    <name type="common">Gouldian finch</name>
    <name type="synonym">Erythrura gouldiae</name>
    <dbReference type="NCBI Taxonomy" id="44316"/>
    <lineage>
        <taxon>Eukaryota</taxon>
        <taxon>Metazoa</taxon>
        <taxon>Chordata</taxon>
        <taxon>Craniata</taxon>
        <taxon>Vertebrata</taxon>
        <taxon>Euteleostomi</taxon>
        <taxon>Archelosauria</taxon>
        <taxon>Archosauria</taxon>
        <taxon>Dinosauria</taxon>
        <taxon>Saurischia</taxon>
        <taxon>Theropoda</taxon>
        <taxon>Coelurosauria</taxon>
        <taxon>Aves</taxon>
        <taxon>Neognathae</taxon>
        <taxon>Neoaves</taxon>
        <taxon>Telluraves</taxon>
        <taxon>Australaves</taxon>
        <taxon>Passeriformes</taxon>
        <taxon>Passeroidea</taxon>
        <taxon>Passeridae</taxon>
        <taxon>Chloebia</taxon>
    </lineage>
</organism>
<feature type="compositionally biased region" description="Basic residues" evidence="1">
    <location>
        <begin position="1"/>
        <end position="16"/>
    </location>
</feature>
<name>A0A3L8S6A4_CHLGU</name>
<dbReference type="Proteomes" id="UP000276834">
    <property type="component" value="Unassembled WGS sequence"/>
</dbReference>
<evidence type="ECO:0000256" key="1">
    <source>
        <dbReference type="SAM" id="MobiDB-lite"/>
    </source>
</evidence>
<keyword evidence="3" id="KW-1185">Reference proteome</keyword>
<sequence>MQCVRHKSDHGHRVRSGRGDDGVVGRDCDGGAILCHHGDGVADGLHVCLGYVHLQHTAAPEAGKGLTAAQATALIPSASLTGIYQLMTRPDAKHVGKQQGCRANPTQQQTLH</sequence>
<dbReference type="AlphaFoldDB" id="A0A3L8S6A4"/>
<accession>A0A3L8S6A4</accession>
<gene>
    <name evidence="2" type="ORF">DV515_00011895</name>
</gene>
<comment type="caution">
    <text evidence="2">The sequence shown here is derived from an EMBL/GenBank/DDBJ whole genome shotgun (WGS) entry which is preliminary data.</text>
</comment>